<comment type="caution">
    <text evidence="2">The sequence shown here is derived from an EMBL/GenBank/DDBJ whole genome shotgun (WGS) entry which is preliminary data.</text>
</comment>
<organism evidence="2 3">
    <name type="scientific">Legionella anisa</name>
    <dbReference type="NCBI Taxonomy" id="28082"/>
    <lineage>
        <taxon>Bacteria</taxon>
        <taxon>Pseudomonadati</taxon>
        <taxon>Pseudomonadota</taxon>
        <taxon>Gammaproteobacteria</taxon>
        <taxon>Legionellales</taxon>
        <taxon>Legionellaceae</taxon>
        <taxon>Legionella</taxon>
    </lineage>
</organism>
<evidence type="ECO:0000313" key="3">
    <source>
        <dbReference type="Proteomes" id="UP000192511"/>
    </source>
</evidence>
<gene>
    <name evidence="2" type="ORF">A6J39_000610</name>
</gene>
<keyword evidence="1" id="KW-0812">Transmembrane</keyword>
<feature type="transmembrane region" description="Helical" evidence="1">
    <location>
        <begin position="6"/>
        <end position="25"/>
    </location>
</feature>
<sequence length="66" mass="7679">MNFFSDHEPLLIAVFAFFLGLFLMIAMKNERSKNKRLIATLGFLFSFFGFIAITVILFLGYLPRIR</sequence>
<reference evidence="2" key="1">
    <citation type="submission" date="2017-12" db="EMBL/GenBank/DDBJ databases">
        <title>FDA dAtabase for Regulatory Grade micrObial Sequences (FDA-ARGOS): Supporting development and validation of Infectious Disease Dx tests.</title>
        <authorList>
            <person name="Kerrigan L."/>
            <person name="Tallon L.J."/>
            <person name="Sadzewicz L."/>
            <person name="Sengamalay N."/>
            <person name="Ott S."/>
            <person name="Godinez A."/>
            <person name="Nagaraj S."/>
            <person name="Vavikolanu K."/>
            <person name="Vyas G."/>
            <person name="Nadendla S."/>
            <person name="Aluvathingal J."/>
            <person name="Sichtig H."/>
        </authorList>
    </citation>
    <scope>NUCLEOTIDE SEQUENCE [LARGE SCALE GENOMIC DNA]</scope>
    <source>
        <strain evidence="2">FDAARGOS_200</strain>
    </source>
</reference>
<dbReference type="EMBL" id="NBTX02000001">
    <property type="protein sequence ID" value="PNL73988.1"/>
    <property type="molecule type" value="Genomic_DNA"/>
</dbReference>
<dbReference type="RefSeq" id="WP_058388662.1">
    <property type="nucleotide sequence ID" value="NZ_CBCRWC010000009.1"/>
</dbReference>
<accession>A0AAX0WZH0</accession>
<proteinExistence type="predicted"/>
<keyword evidence="3" id="KW-1185">Reference proteome</keyword>
<evidence type="ECO:0000256" key="1">
    <source>
        <dbReference type="SAM" id="Phobius"/>
    </source>
</evidence>
<keyword evidence="1" id="KW-1133">Transmembrane helix</keyword>
<feature type="transmembrane region" description="Helical" evidence="1">
    <location>
        <begin position="37"/>
        <end position="62"/>
    </location>
</feature>
<protein>
    <recommendedName>
        <fullName evidence="4">DUF2788 domain-containing protein</fullName>
    </recommendedName>
</protein>
<keyword evidence="1" id="KW-0472">Membrane</keyword>
<dbReference type="Proteomes" id="UP000192511">
    <property type="component" value="Unassembled WGS sequence"/>
</dbReference>
<dbReference type="AlphaFoldDB" id="A0AAX0WZH0"/>
<evidence type="ECO:0000313" key="2">
    <source>
        <dbReference type="EMBL" id="PNL73988.1"/>
    </source>
</evidence>
<evidence type="ECO:0008006" key="4">
    <source>
        <dbReference type="Google" id="ProtNLM"/>
    </source>
</evidence>
<name>A0AAX0WZH0_9GAMM</name>